<protein>
    <submittedName>
        <fullName evidence="3">Transcriptional regulator</fullName>
    </submittedName>
</protein>
<evidence type="ECO:0000313" key="6">
    <source>
        <dbReference type="Proteomes" id="UP000283652"/>
    </source>
</evidence>
<dbReference type="Proteomes" id="UP000283325">
    <property type="component" value="Unassembled WGS sequence"/>
</dbReference>
<comment type="caution">
    <text evidence="3">The sequence shown here is derived from an EMBL/GenBank/DDBJ whole genome shotgun (WGS) entry which is preliminary data.</text>
</comment>
<dbReference type="Pfam" id="PF08348">
    <property type="entry name" value="PAS_6"/>
    <property type="match status" value="1"/>
</dbReference>
<sequence length="251" mass="28946">MKTLYDDWDTWQRLMSMLEYQFGSNCEIILHDLTKDYNHTIVDIRNGHITDRNIGDCGSNLGLEVLRGTVQEGDRYNYVVYTRDGKILRSSTMFIKNDEGNVIGCLCINLDITETVRLEEFLKRYNSYEIEEDNAQSILPTSKKHAEANTVPSDSSSNPPSDSEVFANNITEVLEFLIAQADKRAGKPVDELSREEKIEFVRYLDQKGAFLVTKSSERICEHLKVSRFTLYNYLDLIRKESNTNTETNKEE</sequence>
<dbReference type="InterPro" id="IPR013559">
    <property type="entry name" value="YheO"/>
</dbReference>
<evidence type="ECO:0000256" key="1">
    <source>
        <dbReference type="SAM" id="MobiDB-lite"/>
    </source>
</evidence>
<evidence type="ECO:0000313" key="4">
    <source>
        <dbReference type="EMBL" id="RHL87827.1"/>
    </source>
</evidence>
<dbReference type="Gene3D" id="3.30.450.20">
    <property type="entry name" value="PAS domain"/>
    <property type="match status" value="1"/>
</dbReference>
<proteinExistence type="predicted"/>
<organism evidence="3 6">
    <name type="scientific">Dorea formicigenerans</name>
    <dbReference type="NCBI Taxonomy" id="39486"/>
    <lineage>
        <taxon>Bacteria</taxon>
        <taxon>Bacillati</taxon>
        <taxon>Bacillota</taxon>
        <taxon>Clostridia</taxon>
        <taxon>Lachnospirales</taxon>
        <taxon>Lachnospiraceae</taxon>
        <taxon>Dorea</taxon>
    </lineage>
</organism>
<dbReference type="InterPro" id="IPR000700">
    <property type="entry name" value="PAS-assoc_C"/>
</dbReference>
<reference evidence="5 6" key="1">
    <citation type="submission" date="2018-08" db="EMBL/GenBank/DDBJ databases">
        <title>A genome reference for cultivated species of the human gut microbiota.</title>
        <authorList>
            <person name="Zou Y."/>
            <person name="Xue W."/>
            <person name="Luo G."/>
        </authorList>
    </citation>
    <scope>NUCLEOTIDE SEQUENCE [LARGE SCALE GENOMIC DNA]</scope>
    <source>
        <strain evidence="3 6">AF25-11</strain>
        <strain evidence="4 5">AF36-1BH</strain>
    </source>
</reference>
<dbReference type="PANTHER" id="PTHR35568:SF1">
    <property type="entry name" value="TRANSCRIPTIONAL REGULATOR DAUR"/>
    <property type="match status" value="1"/>
</dbReference>
<dbReference type="InterPro" id="IPR039445">
    <property type="entry name" value="DauR-like_HTH"/>
</dbReference>
<dbReference type="InterPro" id="IPR039446">
    <property type="entry name" value="DauR-like"/>
</dbReference>
<dbReference type="PROSITE" id="PS50113">
    <property type="entry name" value="PAC"/>
    <property type="match status" value="1"/>
</dbReference>
<name>A0A412EXQ5_9FIRM</name>
<evidence type="ECO:0000313" key="3">
    <source>
        <dbReference type="EMBL" id="RGR55827.1"/>
    </source>
</evidence>
<feature type="compositionally biased region" description="Low complexity" evidence="1">
    <location>
        <begin position="152"/>
        <end position="163"/>
    </location>
</feature>
<dbReference type="EMBL" id="QRPD01000006">
    <property type="protein sequence ID" value="RHL87827.1"/>
    <property type="molecule type" value="Genomic_DNA"/>
</dbReference>
<dbReference type="RefSeq" id="WP_117657201.1">
    <property type="nucleotide sequence ID" value="NZ_AP031430.1"/>
</dbReference>
<feature type="region of interest" description="Disordered" evidence="1">
    <location>
        <begin position="139"/>
        <end position="164"/>
    </location>
</feature>
<evidence type="ECO:0000313" key="5">
    <source>
        <dbReference type="Proteomes" id="UP000283325"/>
    </source>
</evidence>
<gene>
    <name evidence="3" type="ORF">DWY33_13430</name>
    <name evidence="4" type="ORF">DWZ98_08100</name>
</gene>
<dbReference type="AlphaFoldDB" id="A0A412EXQ5"/>
<accession>A0A412EXQ5</accession>
<dbReference type="Proteomes" id="UP000283652">
    <property type="component" value="Unassembled WGS sequence"/>
</dbReference>
<evidence type="ECO:0000259" key="2">
    <source>
        <dbReference type="PROSITE" id="PS50113"/>
    </source>
</evidence>
<dbReference type="EMBL" id="QRUK01000032">
    <property type="protein sequence ID" value="RGR55827.1"/>
    <property type="molecule type" value="Genomic_DNA"/>
</dbReference>
<feature type="domain" description="PAC" evidence="2">
    <location>
        <begin position="74"/>
        <end position="124"/>
    </location>
</feature>
<dbReference type="PANTHER" id="PTHR35568">
    <property type="entry name" value="TRANSCRIPTIONAL REGULATOR DAUR"/>
    <property type="match status" value="1"/>
</dbReference>
<dbReference type="Pfam" id="PF13309">
    <property type="entry name" value="HTH_22"/>
    <property type="match status" value="1"/>
</dbReference>